<evidence type="ECO:0008006" key="3">
    <source>
        <dbReference type="Google" id="ProtNLM"/>
    </source>
</evidence>
<accession>A0A8E2A521</accession>
<reference evidence="1 2" key="1">
    <citation type="submission" date="2020-07" db="EMBL/GenBank/DDBJ databases">
        <title>Genomic Encyclopedia of Type Strains, Phase IV (KMG-IV): sequencing the most valuable type-strain genomes for metagenomic binning, comparative biology and taxonomic classification.</title>
        <authorList>
            <person name="Goeker M."/>
        </authorList>
    </citation>
    <scope>NUCLEOTIDE SEQUENCE [LARGE SCALE GENOMIC DNA]</scope>
    <source>
        <strain evidence="1 2">DSM 23697</strain>
    </source>
</reference>
<protein>
    <recommendedName>
        <fullName evidence="3">SusD/RagB family nutrient-binding outer membrane lipoprotein</fullName>
    </recommendedName>
</protein>
<dbReference type="RefSeq" id="WP_179399009.1">
    <property type="nucleotide sequence ID" value="NZ_JACCCY010000002.1"/>
</dbReference>
<dbReference type="SUPFAM" id="SSF48452">
    <property type="entry name" value="TPR-like"/>
    <property type="match status" value="1"/>
</dbReference>
<dbReference type="EMBL" id="JACCCY010000002">
    <property type="protein sequence ID" value="NYI49046.1"/>
    <property type="molecule type" value="Genomic_DNA"/>
</dbReference>
<proteinExistence type="predicted"/>
<dbReference type="InterPro" id="IPR011990">
    <property type="entry name" value="TPR-like_helical_dom_sf"/>
</dbReference>
<dbReference type="CDD" id="cd08977">
    <property type="entry name" value="SusD"/>
    <property type="match status" value="1"/>
</dbReference>
<organism evidence="1 2">
    <name type="scientific">Macellibacteroides fermentans</name>
    <dbReference type="NCBI Taxonomy" id="879969"/>
    <lineage>
        <taxon>Bacteria</taxon>
        <taxon>Pseudomonadati</taxon>
        <taxon>Bacteroidota</taxon>
        <taxon>Bacteroidia</taxon>
        <taxon>Bacteroidales</taxon>
        <taxon>Porphyromonadaceae</taxon>
        <taxon>Macellibacteroides</taxon>
    </lineage>
</organism>
<evidence type="ECO:0000313" key="1">
    <source>
        <dbReference type="EMBL" id="NYI49046.1"/>
    </source>
</evidence>
<evidence type="ECO:0000313" key="2">
    <source>
        <dbReference type="Proteomes" id="UP000574332"/>
    </source>
</evidence>
<sequence>MGNQLFLVGALCVSLFSSCIDEDINRDPLLPTKEDQKRDGVIYGSYLPSMQKSVIPIGSLTEGTEQINRYQIGVNLAGDAWAGYMSPRDNKFNGGNNFTTYFMYENWVNYVYGFMVTDVYTPWMQIKRMSQDEGVKNDEIFALAQIIKIAALHRTTDMFGPIPYSQVGKGSFKVAYDSQEAVYRSFLKELDEAITVLTAYSNISNRLLPNFDIVYEGDVNKWIRFANSLMLRLSIRVRYADSALAKAYAEKAVKHEKGLIESDAQAAKMGKGVGLQMRNPLKMIKEEYNDTRMGATIYSYLVGYNDPRAEVYFEKGEEFKAIRSGIASSGSRYETCSKPKVKDEDPLYWMKASEVCFLKAEGALAGFEMGGTAETFYNEGIRMSFKENGVSNAETYLNNIANKPANFTDGFNGSLSATAPSSITIKWDNAANEEQKLERIITQKYLAIFPNGHEAWTEWRRTGYPKQIVIVENRTNAGALIGNGFDQGGVRRMTYPLKEYEQNKENLQNAINKDLGGLDKASVNLWWDKKNK</sequence>
<name>A0A8E2A521_9PORP</name>
<dbReference type="InterPro" id="IPR024302">
    <property type="entry name" value="SusD-like"/>
</dbReference>
<gene>
    <name evidence="1" type="ORF">F5613_001124</name>
</gene>
<dbReference type="Gene3D" id="1.25.40.390">
    <property type="match status" value="1"/>
</dbReference>
<dbReference type="Proteomes" id="UP000574332">
    <property type="component" value="Unassembled WGS sequence"/>
</dbReference>
<dbReference type="AlphaFoldDB" id="A0A8E2A521"/>
<comment type="caution">
    <text evidence="1">The sequence shown here is derived from an EMBL/GenBank/DDBJ whole genome shotgun (WGS) entry which is preliminary data.</text>
</comment>
<dbReference type="Pfam" id="PF12741">
    <property type="entry name" value="SusD-like"/>
    <property type="match status" value="1"/>
</dbReference>
<keyword evidence="2" id="KW-1185">Reference proteome</keyword>